<dbReference type="AlphaFoldDB" id="A0A6A5X740"/>
<sequence length="146" mass="15988">MVGFGLVWVSGWPETLTDGSYCTFGSSCGSVGLSRPTTCLDEGGRMLCGICWAWCNWVWLHWISGSVVLGRSGLVMHSRPAFCFSPIPLGRSRFAVADAAAFESQSLLRQTFRPVLSGATLNVIRATTMYVHDHISYVVVIMVKHV</sequence>
<evidence type="ECO:0000313" key="1">
    <source>
        <dbReference type="EMBL" id="KAF2008835.1"/>
    </source>
</evidence>
<dbReference type="GeneID" id="54292204"/>
<protein>
    <submittedName>
        <fullName evidence="1">Uncharacterized protein</fullName>
    </submittedName>
</protein>
<proteinExistence type="predicted"/>
<reference evidence="1" key="1">
    <citation type="journal article" date="2020" name="Stud. Mycol.">
        <title>101 Dothideomycetes genomes: a test case for predicting lifestyles and emergence of pathogens.</title>
        <authorList>
            <person name="Haridas S."/>
            <person name="Albert R."/>
            <person name="Binder M."/>
            <person name="Bloem J."/>
            <person name="Labutti K."/>
            <person name="Salamov A."/>
            <person name="Andreopoulos B."/>
            <person name="Baker S."/>
            <person name="Barry K."/>
            <person name="Bills G."/>
            <person name="Bluhm B."/>
            <person name="Cannon C."/>
            <person name="Castanera R."/>
            <person name="Culley D."/>
            <person name="Daum C."/>
            <person name="Ezra D."/>
            <person name="Gonzalez J."/>
            <person name="Henrissat B."/>
            <person name="Kuo A."/>
            <person name="Liang C."/>
            <person name="Lipzen A."/>
            <person name="Lutzoni F."/>
            <person name="Magnuson J."/>
            <person name="Mondo S."/>
            <person name="Nolan M."/>
            <person name="Ohm R."/>
            <person name="Pangilinan J."/>
            <person name="Park H.-J."/>
            <person name="Ramirez L."/>
            <person name="Alfaro M."/>
            <person name="Sun H."/>
            <person name="Tritt A."/>
            <person name="Yoshinaga Y."/>
            <person name="Zwiers L.-H."/>
            <person name="Turgeon B."/>
            <person name="Goodwin S."/>
            <person name="Spatafora J."/>
            <person name="Crous P."/>
            <person name="Grigoriev I."/>
        </authorList>
    </citation>
    <scope>NUCLEOTIDE SEQUENCE</scope>
    <source>
        <strain evidence="1">CBS 175.79</strain>
    </source>
</reference>
<dbReference type="EMBL" id="ML978081">
    <property type="protein sequence ID" value="KAF2008835.1"/>
    <property type="molecule type" value="Genomic_DNA"/>
</dbReference>
<name>A0A6A5X740_9PLEO</name>
<dbReference type="RefSeq" id="XP_033377174.1">
    <property type="nucleotide sequence ID" value="XM_033534807.1"/>
</dbReference>
<evidence type="ECO:0000313" key="2">
    <source>
        <dbReference type="Proteomes" id="UP000799778"/>
    </source>
</evidence>
<keyword evidence="2" id="KW-1185">Reference proteome</keyword>
<organism evidence="1 2">
    <name type="scientific">Aaosphaeria arxii CBS 175.79</name>
    <dbReference type="NCBI Taxonomy" id="1450172"/>
    <lineage>
        <taxon>Eukaryota</taxon>
        <taxon>Fungi</taxon>
        <taxon>Dikarya</taxon>
        <taxon>Ascomycota</taxon>
        <taxon>Pezizomycotina</taxon>
        <taxon>Dothideomycetes</taxon>
        <taxon>Pleosporomycetidae</taxon>
        <taxon>Pleosporales</taxon>
        <taxon>Pleosporales incertae sedis</taxon>
        <taxon>Aaosphaeria</taxon>
    </lineage>
</organism>
<gene>
    <name evidence="1" type="ORF">BU24DRAFT_92079</name>
</gene>
<dbReference type="Proteomes" id="UP000799778">
    <property type="component" value="Unassembled WGS sequence"/>
</dbReference>
<accession>A0A6A5X740</accession>